<dbReference type="KEGG" id="gau:GAU_1856"/>
<evidence type="ECO:0000313" key="3">
    <source>
        <dbReference type="Proteomes" id="UP000002209"/>
    </source>
</evidence>
<dbReference type="EMBL" id="AP009153">
    <property type="protein sequence ID" value="BAH38898.1"/>
    <property type="molecule type" value="Genomic_DNA"/>
</dbReference>
<organism evidence="2 3">
    <name type="scientific">Gemmatimonas aurantiaca (strain DSM 14586 / JCM 11422 / NBRC 100505 / T-27)</name>
    <dbReference type="NCBI Taxonomy" id="379066"/>
    <lineage>
        <taxon>Bacteria</taxon>
        <taxon>Pseudomonadati</taxon>
        <taxon>Gemmatimonadota</taxon>
        <taxon>Gemmatimonadia</taxon>
        <taxon>Gemmatimonadales</taxon>
        <taxon>Gemmatimonadaceae</taxon>
        <taxon>Gemmatimonas</taxon>
    </lineage>
</organism>
<dbReference type="Proteomes" id="UP000002209">
    <property type="component" value="Chromosome"/>
</dbReference>
<keyword evidence="3" id="KW-1185">Reference proteome</keyword>
<dbReference type="AlphaFoldDB" id="C1A473"/>
<name>C1A473_GEMAT</name>
<dbReference type="HOGENOM" id="CLU_813185_0_0_0"/>
<evidence type="ECO:0000313" key="2">
    <source>
        <dbReference type="EMBL" id="BAH38898.1"/>
    </source>
</evidence>
<reference evidence="3" key="1">
    <citation type="submission" date="2006-03" db="EMBL/GenBank/DDBJ databases">
        <title>Complete genome sequence of Gemmatimonas aurantiaca T-27 that represents a novel phylum Gemmatimonadetes.</title>
        <authorList>
            <person name="Takasaki K."/>
            <person name="Ichikawa N."/>
            <person name="Miura H."/>
            <person name="Matsushita S."/>
            <person name="Watanabe Y."/>
            <person name="Oguchi A."/>
            <person name="Ankai A."/>
            <person name="Yashiro I."/>
            <person name="Takahashi M."/>
            <person name="Terui Y."/>
            <person name="Fukui S."/>
            <person name="Yokoyama H."/>
            <person name="Tanikawa S."/>
            <person name="Hanada S."/>
            <person name="Kamagata Y."/>
            <person name="Fujita N."/>
        </authorList>
    </citation>
    <scope>NUCLEOTIDE SEQUENCE [LARGE SCALE GENOMIC DNA]</scope>
    <source>
        <strain evidence="3">T-27 / DSM 14586 / JCM 11422 / NBRC 100505</strain>
    </source>
</reference>
<dbReference type="OrthoDB" id="6154571at2"/>
<sequence>MTSVMTIPAGPMDIVPNTTHEPSLPALSAQGETASTAAAVQAKTQVEARYMMAMHRPRSLMQFRARLLDACKRPRFAETARYAKPVGGGKVVGWSIRFAEECARSLGNLLVESAVIYDDAGIRILRVMVTDLETNLTYPTDVTVVKTVERSKLKDGQVAIKTRTNSNGRPTYLVEASEDDLLNKQNALISKAIRTAVLRVVPGDILEEALEQVEDTVRNEDAKDPAEKAKKIADAFYGLGVMPDRLEALLGHPLAQVSPAEVTKMRTWITAMKDGDASWGDIEEAFGVETQKQEAAGQPVSAKASALKEKLAQRRAAKQPTEAAADVPSEEAPSREPGEEA</sequence>
<proteinExistence type="predicted"/>
<accession>C1A473</accession>
<feature type="region of interest" description="Disordered" evidence="1">
    <location>
        <begin position="1"/>
        <end position="21"/>
    </location>
</feature>
<dbReference type="RefSeq" id="WP_012683345.1">
    <property type="nucleotide sequence ID" value="NC_012489.1"/>
</dbReference>
<feature type="region of interest" description="Disordered" evidence="1">
    <location>
        <begin position="291"/>
        <end position="341"/>
    </location>
</feature>
<protein>
    <submittedName>
        <fullName evidence="2">Uncharacterized protein</fullName>
    </submittedName>
</protein>
<dbReference type="eggNOG" id="ENOG502ZA3S">
    <property type="taxonomic scope" value="Bacteria"/>
</dbReference>
<feature type="compositionally biased region" description="Basic and acidic residues" evidence="1">
    <location>
        <begin position="332"/>
        <end position="341"/>
    </location>
</feature>
<gene>
    <name evidence="2" type="ordered locus">GAU_1856</name>
</gene>
<dbReference type="STRING" id="379066.GAU_1856"/>
<evidence type="ECO:0000256" key="1">
    <source>
        <dbReference type="SAM" id="MobiDB-lite"/>
    </source>
</evidence>